<evidence type="ECO:0000256" key="2">
    <source>
        <dbReference type="ARBA" id="ARBA00004651"/>
    </source>
</evidence>
<comment type="caution">
    <text evidence="16">The sequence shown here is derived from an EMBL/GenBank/DDBJ whole genome shotgun (WGS) entry which is preliminary data.</text>
</comment>
<feature type="transmembrane region" description="Helical" evidence="14">
    <location>
        <begin position="93"/>
        <end position="117"/>
    </location>
</feature>
<evidence type="ECO:0000256" key="13">
    <source>
        <dbReference type="ARBA" id="ARBA00023136"/>
    </source>
</evidence>
<dbReference type="SMART" id="SM00388">
    <property type="entry name" value="HisKA"/>
    <property type="match status" value="1"/>
</dbReference>
<evidence type="ECO:0000256" key="5">
    <source>
        <dbReference type="ARBA" id="ARBA00022553"/>
    </source>
</evidence>
<accession>A0ABT5VHJ7</accession>
<keyword evidence="5" id="KW-0597">Phosphoprotein</keyword>
<keyword evidence="12" id="KW-0902">Two-component regulatory system</keyword>
<dbReference type="InterPro" id="IPR003661">
    <property type="entry name" value="HisK_dim/P_dom"/>
</dbReference>
<dbReference type="Gene3D" id="1.10.287.130">
    <property type="match status" value="1"/>
</dbReference>
<dbReference type="Pfam" id="PF02518">
    <property type="entry name" value="HATPase_c"/>
    <property type="match status" value="1"/>
</dbReference>
<evidence type="ECO:0000256" key="11">
    <source>
        <dbReference type="ARBA" id="ARBA00022989"/>
    </source>
</evidence>
<gene>
    <name evidence="16" type="ORF">N7Z68_12645</name>
</gene>
<reference evidence="16" key="1">
    <citation type="submission" date="2024-05" db="EMBL/GenBank/DDBJ databases">
        <title>Alkalihalobacillus sp. strain MEB203 novel alkaliphilic bacterium from Lonar Lake, India.</title>
        <authorList>
            <person name="Joshi A."/>
            <person name="Thite S."/>
            <person name="Mengade P."/>
        </authorList>
    </citation>
    <scope>NUCLEOTIDE SEQUENCE</scope>
    <source>
        <strain evidence="16">MEB 203</strain>
    </source>
</reference>
<dbReference type="Gene3D" id="3.30.565.10">
    <property type="entry name" value="Histidine kinase-like ATPase, C-terminal domain"/>
    <property type="match status" value="1"/>
</dbReference>
<sequence>MIVLLSVCIILALSFSFELTKGLIFDFRTIPFIFGLLYGGPRMGAILLVVLLSYRFAIGGEGVWAVLITYLILYVSGCFTWKHYQEMSIRKRYLTTIGFMLLTVLLLFISTAILFGSFAFFDIVFWLNFTIIHVVGVIIFIHLIEMMLQNYQLRNEMIRNEKSEVISQLAASIAHEVRNPLTTTSGVIQLLLKDEVKDEEKRKELLKLAKQELKQAESVISDYLLVARPYQNKVETLSIDEILYRSIEIIRPMANMNNINIVSELENNCYVTGEVQKLHQSFLNLIKNGIEAMPNGGTLTVKCKIIKGQSKVQITIADTGIGMSKHQIECIGDPYYSTKENGTGLGMMVVYRIIEGMGGKIKVYSELEKGTEFKILLPQTD</sequence>
<evidence type="ECO:0000256" key="12">
    <source>
        <dbReference type="ARBA" id="ARBA00023012"/>
    </source>
</evidence>
<name>A0ABT5VHJ7_9BACI</name>
<evidence type="ECO:0000256" key="3">
    <source>
        <dbReference type="ARBA" id="ARBA00012438"/>
    </source>
</evidence>
<keyword evidence="7 14" id="KW-0812">Transmembrane</keyword>
<feature type="transmembrane region" description="Helical" evidence="14">
    <location>
        <begin position="46"/>
        <end position="73"/>
    </location>
</feature>
<dbReference type="Pfam" id="PF00512">
    <property type="entry name" value="HisKA"/>
    <property type="match status" value="1"/>
</dbReference>
<evidence type="ECO:0000256" key="4">
    <source>
        <dbReference type="ARBA" id="ARBA00022475"/>
    </source>
</evidence>
<evidence type="ECO:0000256" key="6">
    <source>
        <dbReference type="ARBA" id="ARBA00022679"/>
    </source>
</evidence>
<dbReference type="SMART" id="SM00387">
    <property type="entry name" value="HATPase_c"/>
    <property type="match status" value="1"/>
</dbReference>
<evidence type="ECO:0000256" key="1">
    <source>
        <dbReference type="ARBA" id="ARBA00000085"/>
    </source>
</evidence>
<dbReference type="SUPFAM" id="SSF55874">
    <property type="entry name" value="ATPase domain of HSP90 chaperone/DNA topoisomerase II/histidine kinase"/>
    <property type="match status" value="1"/>
</dbReference>
<dbReference type="Pfam" id="PF07694">
    <property type="entry name" value="5TM-5TMR_LYT"/>
    <property type="match status" value="1"/>
</dbReference>
<dbReference type="CDD" id="cd00082">
    <property type="entry name" value="HisKA"/>
    <property type="match status" value="1"/>
</dbReference>
<dbReference type="PANTHER" id="PTHR43065:SF46">
    <property type="entry name" value="C4-DICARBOXYLATE TRANSPORT SENSOR PROTEIN DCTB"/>
    <property type="match status" value="1"/>
</dbReference>
<dbReference type="EC" id="2.7.13.3" evidence="3"/>
<organism evidence="16 17">
    <name type="scientific">Alkalihalobacterium chitinilyticum</name>
    <dbReference type="NCBI Taxonomy" id="2980103"/>
    <lineage>
        <taxon>Bacteria</taxon>
        <taxon>Bacillati</taxon>
        <taxon>Bacillota</taxon>
        <taxon>Bacilli</taxon>
        <taxon>Bacillales</taxon>
        <taxon>Bacillaceae</taxon>
        <taxon>Alkalihalobacterium</taxon>
    </lineage>
</organism>
<evidence type="ECO:0000256" key="9">
    <source>
        <dbReference type="ARBA" id="ARBA00022777"/>
    </source>
</evidence>
<keyword evidence="8" id="KW-0547">Nucleotide-binding</keyword>
<evidence type="ECO:0000313" key="17">
    <source>
        <dbReference type="Proteomes" id="UP001148125"/>
    </source>
</evidence>
<keyword evidence="17" id="KW-1185">Reference proteome</keyword>
<protein>
    <recommendedName>
        <fullName evidence="3">histidine kinase</fullName>
        <ecNumber evidence="3">2.7.13.3</ecNumber>
    </recommendedName>
</protein>
<dbReference type="InterPro" id="IPR036890">
    <property type="entry name" value="HATPase_C_sf"/>
</dbReference>
<comment type="subcellular location">
    <subcellularLocation>
        <location evidence="2">Cell membrane</location>
        <topology evidence="2">Multi-pass membrane protein</topology>
    </subcellularLocation>
</comment>
<dbReference type="InterPro" id="IPR003594">
    <property type="entry name" value="HATPase_dom"/>
</dbReference>
<evidence type="ECO:0000256" key="14">
    <source>
        <dbReference type="SAM" id="Phobius"/>
    </source>
</evidence>
<keyword evidence="13 14" id="KW-0472">Membrane</keyword>
<evidence type="ECO:0000256" key="7">
    <source>
        <dbReference type="ARBA" id="ARBA00022692"/>
    </source>
</evidence>
<feature type="transmembrane region" description="Helical" evidence="14">
    <location>
        <begin position="123"/>
        <end position="144"/>
    </location>
</feature>
<comment type="catalytic activity">
    <reaction evidence="1">
        <text>ATP + protein L-histidine = ADP + protein N-phospho-L-histidine.</text>
        <dbReference type="EC" id="2.7.13.3"/>
    </reaction>
</comment>
<keyword evidence="9 16" id="KW-0418">Kinase</keyword>
<dbReference type="PANTHER" id="PTHR43065">
    <property type="entry name" value="SENSOR HISTIDINE KINASE"/>
    <property type="match status" value="1"/>
</dbReference>
<dbReference type="PROSITE" id="PS50109">
    <property type="entry name" value="HIS_KIN"/>
    <property type="match status" value="1"/>
</dbReference>
<proteinExistence type="predicted"/>
<evidence type="ECO:0000313" key="16">
    <source>
        <dbReference type="EMBL" id="MDE5414222.1"/>
    </source>
</evidence>
<keyword evidence="6" id="KW-0808">Transferase</keyword>
<dbReference type="InterPro" id="IPR005467">
    <property type="entry name" value="His_kinase_dom"/>
</dbReference>
<dbReference type="InterPro" id="IPR004358">
    <property type="entry name" value="Sig_transdc_His_kin-like_C"/>
</dbReference>
<keyword evidence="11 14" id="KW-1133">Transmembrane helix</keyword>
<dbReference type="GO" id="GO:0016301">
    <property type="term" value="F:kinase activity"/>
    <property type="evidence" value="ECO:0007669"/>
    <property type="project" value="UniProtKB-KW"/>
</dbReference>
<evidence type="ECO:0000256" key="8">
    <source>
        <dbReference type="ARBA" id="ARBA00022741"/>
    </source>
</evidence>
<dbReference type="InterPro" id="IPR036097">
    <property type="entry name" value="HisK_dim/P_sf"/>
</dbReference>
<dbReference type="InterPro" id="IPR011620">
    <property type="entry name" value="Sig_transdc_His_kinase_LytS_TM"/>
</dbReference>
<dbReference type="Proteomes" id="UP001148125">
    <property type="component" value="Unassembled WGS sequence"/>
</dbReference>
<dbReference type="PRINTS" id="PR00344">
    <property type="entry name" value="BCTRLSENSOR"/>
</dbReference>
<keyword evidence="4" id="KW-1003">Cell membrane</keyword>
<dbReference type="RefSeq" id="WP_275118989.1">
    <property type="nucleotide sequence ID" value="NZ_JAOTPO010000008.1"/>
</dbReference>
<dbReference type="SUPFAM" id="SSF47384">
    <property type="entry name" value="Homodimeric domain of signal transducing histidine kinase"/>
    <property type="match status" value="1"/>
</dbReference>
<feature type="domain" description="Histidine kinase" evidence="15">
    <location>
        <begin position="172"/>
        <end position="381"/>
    </location>
</feature>
<keyword evidence="10" id="KW-0067">ATP-binding</keyword>
<evidence type="ECO:0000259" key="15">
    <source>
        <dbReference type="PROSITE" id="PS50109"/>
    </source>
</evidence>
<evidence type="ECO:0000256" key="10">
    <source>
        <dbReference type="ARBA" id="ARBA00022840"/>
    </source>
</evidence>
<dbReference type="EMBL" id="JAOTPO010000008">
    <property type="protein sequence ID" value="MDE5414222.1"/>
    <property type="molecule type" value="Genomic_DNA"/>
</dbReference>